<accession>A0A2S3ZHW0</accession>
<feature type="compositionally biased region" description="Basic and acidic residues" evidence="1">
    <location>
        <begin position="586"/>
        <end position="597"/>
    </location>
</feature>
<reference evidence="3 4" key="1">
    <citation type="submission" date="2018-01" db="EMBL/GenBank/DDBJ databases">
        <title>Cryobacterium sp. nov., from glaciers in China.</title>
        <authorList>
            <person name="Liu Q."/>
            <person name="Xin Y.-H."/>
        </authorList>
    </citation>
    <scope>NUCLEOTIDE SEQUENCE [LARGE SCALE GENOMIC DNA]</scope>
    <source>
        <strain evidence="3 4">TMN-42</strain>
    </source>
</reference>
<dbReference type="InterPro" id="IPR003615">
    <property type="entry name" value="HNH_nuc"/>
</dbReference>
<dbReference type="AlphaFoldDB" id="A0A2S3ZHW0"/>
<comment type="caution">
    <text evidence="3">The sequence shown here is derived from an EMBL/GenBank/DDBJ whole genome shotgun (WGS) entry which is preliminary data.</text>
</comment>
<evidence type="ECO:0000313" key="4">
    <source>
        <dbReference type="Proteomes" id="UP000237340"/>
    </source>
</evidence>
<evidence type="ECO:0000259" key="2">
    <source>
        <dbReference type="SMART" id="SM00507"/>
    </source>
</evidence>
<dbReference type="RefSeq" id="WP_103460133.1">
    <property type="nucleotide sequence ID" value="NZ_PPXD01000008.1"/>
</dbReference>
<dbReference type="SMART" id="SM00507">
    <property type="entry name" value="HNHc"/>
    <property type="match status" value="1"/>
</dbReference>
<feature type="domain" description="HNH nuclease" evidence="2">
    <location>
        <begin position="497"/>
        <end position="549"/>
    </location>
</feature>
<feature type="compositionally biased region" description="Low complexity" evidence="1">
    <location>
        <begin position="7"/>
        <end position="20"/>
    </location>
</feature>
<evidence type="ECO:0000256" key="1">
    <source>
        <dbReference type="SAM" id="MobiDB-lite"/>
    </source>
</evidence>
<dbReference type="InterPro" id="IPR003870">
    <property type="entry name" value="DUF222"/>
</dbReference>
<keyword evidence="4" id="KW-1185">Reference proteome</keyword>
<sequence>MDDELDSGSTAPTGSSPTGSNLHDWNTGLSGPDPLTGPDVHSLSGTTDMKAAAAGGTAGRTRGRSKPRPEWRDPAELPGVQRAYTGAFGQKLQALDDAARTVMAVMDSIDVNALSDPEVVALTQMVERTGRPVDAARVATATVVGYRARTGLGSESLAWRLGTSHPTDLLIRLTGMSVPEMKRRVALGEKVSPRMLGGTVLEPEFPFVAAALTAGEIGIDAAENIVKGLADYKVHGRFDADQSLVDGGEAELVESATGSVFGGTPGPGDIATATATATDTDTDGAGPACTGPVRRLGASAGFTFPADRIREMAATWQAVLNPDGAAPTVEILEAKSTFSFGKLSQGLHPLRGGVTPELKGIMQNLFNTFQSARSAPAFPSADEQQRIEAGELVPGEILDERDGGQKRADILRGILVQVAQDPRTPTMGGMPPTVMVHVNATDLINGVGVGWIDGVEGPVSMKTINQMVDNGGFRPIFFGGTGAVLALGDKVRCFTPLQRKAITARDGGCIIPGCTCPPQWTEVHHVTPWQNGGPTNASNGVLLCWYHHHNIDTSGWHIRMVLGMPEVKAPHWIDPTGTWRKPPQHRAHDPKYRRQDE</sequence>
<evidence type="ECO:0000313" key="3">
    <source>
        <dbReference type="EMBL" id="POH66999.1"/>
    </source>
</evidence>
<organism evidence="3 4">
    <name type="scientific">Cryobacterium zongtaii</name>
    <dbReference type="NCBI Taxonomy" id="1259217"/>
    <lineage>
        <taxon>Bacteria</taxon>
        <taxon>Bacillati</taxon>
        <taxon>Actinomycetota</taxon>
        <taxon>Actinomycetes</taxon>
        <taxon>Micrococcales</taxon>
        <taxon>Microbacteriaceae</taxon>
        <taxon>Cryobacterium</taxon>
    </lineage>
</organism>
<dbReference type="Pfam" id="PF02720">
    <property type="entry name" value="DUF222"/>
    <property type="match status" value="1"/>
</dbReference>
<dbReference type="Proteomes" id="UP000237340">
    <property type="component" value="Unassembled WGS sequence"/>
</dbReference>
<gene>
    <name evidence="3" type="ORF">C3B61_08030</name>
</gene>
<name>A0A2S3ZHW0_9MICO</name>
<dbReference type="CDD" id="cd00085">
    <property type="entry name" value="HNHc"/>
    <property type="match status" value="1"/>
</dbReference>
<feature type="region of interest" description="Disordered" evidence="1">
    <location>
        <begin position="1"/>
        <end position="78"/>
    </location>
</feature>
<dbReference type="EMBL" id="PPXD01000008">
    <property type="protein sequence ID" value="POH66999.1"/>
    <property type="molecule type" value="Genomic_DNA"/>
</dbReference>
<feature type="region of interest" description="Disordered" evidence="1">
    <location>
        <begin position="573"/>
        <end position="597"/>
    </location>
</feature>
<dbReference type="Gene3D" id="1.10.30.50">
    <property type="match status" value="1"/>
</dbReference>
<protein>
    <recommendedName>
        <fullName evidence="2">HNH nuclease domain-containing protein</fullName>
    </recommendedName>
</protein>
<proteinExistence type="predicted"/>